<keyword evidence="3" id="KW-1185">Reference proteome</keyword>
<feature type="transmembrane region" description="Helical" evidence="1">
    <location>
        <begin position="88"/>
        <end position="108"/>
    </location>
</feature>
<sequence>MSDVIGNALWSALAAILIGLWQEFGETKIPKLQWIPKDQAEPELKRSKRAVRQRAWFLLSAACLGFFVGALIHLYIRGFMADRHLNSEAILFCQLTGGFLMPNILMFLNKLNIEKHIDRMTGL</sequence>
<name>A0A4R7BDT1_9NEIS</name>
<protein>
    <submittedName>
        <fullName evidence="2">Uncharacterized protein</fullName>
    </submittedName>
</protein>
<reference evidence="2 3" key="1">
    <citation type="submission" date="2019-03" db="EMBL/GenBank/DDBJ databases">
        <title>Genomic Encyclopedia of Type Strains, Phase III (KMG-III): the genomes of soil and plant-associated and newly described type strains.</title>
        <authorList>
            <person name="Whitman W."/>
        </authorList>
    </citation>
    <scope>NUCLEOTIDE SEQUENCE [LARGE SCALE GENOMIC DNA]</scope>
    <source>
        <strain evidence="2 3">CECT 8976</strain>
    </source>
</reference>
<keyword evidence="1" id="KW-1133">Transmembrane helix</keyword>
<dbReference type="RefSeq" id="WP_133678360.1">
    <property type="nucleotide sequence ID" value="NZ_SNZP01000002.1"/>
</dbReference>
<proteinExistence type="predicted"/>
<evidence type="ECO:0000256" key="1">
    <source>
        <dbReference type="SAM" id="Phobius"/>
    </source>
</evidence>
<gene>
    <name evidence="2" type="ORF">DFP86_10226</name>
</gene>
<keyword evidence="1" id="KW-0812">Transmembrane</keyword>
<dbReference type="AlphaFoldDB" id="A0A4R7BDT1"/>
<keyword evidence="1" id="KW-0472">Membrane</keyword>
<evidence type="ECO:0000313" key="3">
    <source>
        <dbReference type="Proteomes" id="UP000295611"/>
    </source>
</evidence>
<feature type="transmembrane region" description="Helical" evidence="1">
    <location>
        <begin position="55"/>
        <end position="76"/>
    </location>
</feature>
<dbReference type="EMBL" id="SNZP01000002">
    <property type="protein sequence ID" value="TDR81916.1"/>
    <property type="molecule type" value="Genomic_DNA"/>
</dbReference>
<comment type="caution">
    <text evidence="2">The sequence shown here is derived from an EMBL/GenBank/DDBJ whole genome shotgun (WGS) entry which is preliminary data.</text>
</comment>
<evidence type="ECO:0000313" key="2">
    <source>
        <dbReference type="EMBL" id="TDR81916.1"/>
    </source>
</evidence>
<accession>A0A4R7BDT1</accession>
<feature type="transmembrane region" description="Helical" evidence="1">
    <location>
        <begin position="6"/>
        <end position="24"/>
    </location>
</feature>
<organism evidence="2 3">
    <name type="scientific">Paludibacterium purpuratum</name>
    <dbReference type="NCBI Taxonomy" id="1144873"/>
    <lineage>
        <taxon>Bacteria</taxon>
        <taxon>Pseudomonadati</taxon>
        <taxon>Pseudomonadota</taxon>
        <taxon>Betaproteobacteria</taxon>
        <taxon>Neisseriales</taxon>
        <taxon>Chromobacteriaceae</taxon>
        <taxon>Paludibacterium</taxon>
    </lineage>
</organism>
<dbReference type="Proteomes" id="UP000295611">
    <property type="component" value="Unassembled WGS sequence"/>
</dbReference>